<evidence type="ECO:0000313" key="2">
    <source>
        <dbReference type="Proteomes" id="UP000828251"/>
    </source>
</evidence>
<protein>
    <submittedName>
        <fullName evidence="1">Uncharacterized protein</fullName>
    </submittedName>
</protein>
<proteinExistence type="predicted"/>
<name>A0A9D3W1J2_9ROSI</name>
<organism evidence="1 2">
    <name type="scientific">Gossypium stocksii</name>
    <dbReference type="NCBI Taxonomy" id="47602"/>
    <lineage>
        <taxon>Eukaryota</taxon>
        <taxon>Viridiplantae</taxon>
        <taxon>Streptophyta</taxon>
        <taxon>Embryophyta</taxon>
        <taxon>Tracheophyta</taxon>
        <taxon>Spermatophyta</taxon>
        <taxon>Magnoliopsida</taxon>
        <taxon>eudicotyledons</taxon>
        <taxon>Gunneridae</taxon>
        <taxon>Pentapetalae</taxon>
        <taxon>rosids</taxon>
        <taxon>malvids</taxon>
        <taxon>Malvales</taxon>
        <taxon>Malvaceae</taxon>
        <taxon>Malvoideae</taxon>
        <taxon>Gossypium</taxon>
    </lineage>
</organism>
<comment type="caution">
    <text evidence="1">The sequence shown here is derived from an EMBL/GenBank/DDBJ whole genome shotgun (WGS) entry which is preliminary data.</text>
</comment>
<dbReference type="Proteomes" id="UP000828251">
    <property type="component" value="Unassembled WGS sequence"/>
</dbReference>
<sequence length="87" mass="9806">MFEGIIIGKKCGASRYNRHNIFLHFHTTSIFNLLSSLKANIAMDARELLGGKRLFRWSKGDAPFGRQQLSLLNNSLIITNIDVSTQV</sequence>
<reference evidence="1 2" key="1">
    <citation type="journal article" date="2021" name="Plant Biotechnol. J.">
        <title>Multi-omics assisted identification of the key and species-specific regulatory components of drought-tolerant mechanisms in Gossypium stocksii.</title>
        <authorList>
            <person name="Yu D."/>
            <person name="Ke L."/>
            <person name="Zhang D."/>
            <person name="Wu Y."/>
            <person name="Sun Y."/>
            <person name="Mei J."/>
            <person name="Sun J."/>
            <person name="Sun Y."/>
        </authorList>
    </citation>
    <scope>NUCLEOTIDE SEQUENCE [LARGE SCALE GENOMIC DNA]</scope>
    <source>
        <strain evidence="2">cv. E1</strain>
        <tissue evidence="1">Leaf</tissue>
    </source>
</reference>
<dbReference type="EMBL" id="JAIQCV010000004">
    <property type="protein sequence ID" value="KAH1107276.1"/>
    <property type="molecule type" value="Genomic_DNA"/>
</dbReference>
<keyword evidence="2" id="KW-1185">Reference proteome</keyword>
<dbReference type="AlphaFoldDB" id="A0A9D3W1J2"/>
<accession>A0A9D3W1J2</accession>
<gene>
    <name evidence="1" type="ORF">J1N35_011044</name>
</gene>
<evidence type="ECO:0000313" key="1">
    <source>
        <dbReference type="EMBL" id="KAH1107276.1"/>
    </source>
</evidence>